<keyword evidence="1" id="KW-0238">DNA-binding</keyword>
<geneLocation type="plasmid" evidence="3 4">
    <name>pPP11</name>
</geneLocation>
<name>A0ABN6LKJ3_9BACT</name>
<dbReference type="Gene3D" id="1.10.260.40">
    <property type="entry name" value="lambda repressor-like DNA-binding domains"/>
    <property type="match status" value="1"/>
</dbReference>
<dbReference type="PANTHER" id="PTHR46558:SF4">
    <property type="entry name" value="DNA-BIDING PHAGE PROTEIN"/>
    <property type="match status" value="1"/>
</dbReference>
<organism evidence="3 4">
    <name type="scientific">Persicobacter psychrovividus</name>
    <dbReference type="NCBI Taxonomy" id="387638"/>
    <lineage>
        <taxon>Bacteria</taxon>
        <taxon>Pseudomonadati</taxon>
        <taxon>Bacteroidota</taxon>
        <taxon>Cytophagia</taxon>
        <taxon>Cytophagales</taxon>
        <taxon>Persicobacteraceae</taxon>
        <taxon>Persicobacter</taxon>
    </lineage>
</organism>
<reference evidence="3 4" key="1">
    <citation type="submission" date="2021-12" db="EMBL/GenBank/DDBJ databases">
        <title>Genome sequencing of bacteria with rrn-lacking chromosome and rrn-plasmid.</title>
        <authorList>
            <person name="Anda M."/>
            <person name="Iwasaki W."/>
        </authorList>
    </citation>
    <scope>NUCLEOTIDE SEQUENCE [LARGE SCALE GENOMIC DNA]</scope>
    <source>
        <strain evidence="3 4">NBRC 101262</strain>
        <plasmid evidence="3 4">pPP11</plasmid>
    </source>
</reference>
<feature type="domain" description="HTH cro/C1-type" evidence="2">
    <location>
        <begin position="48"/>
        <end position="101"/>
    </location>
</feature>
<protein>
    <recommendedName>
        <fullName evidence="2">HTH cro/C1-type domain-containing protein</fullName>
    </recommendedName>
</protein>
<evidence type="ECO:0000256" key="1">
    <source>
        <dbReference type="ARBA" id="ARBA00023125"/>
    </source>
</evidence>
<proteinExistence type="predicted"/>
<accession>A0ABN6LKJ3</accession>
<dbReference type="InterPro" id="IPR010982">
    <property type="entry name" value="Lambda_DNA-bd_dom_sf"/>
</dbReference>
<dbReference type="InterPro" id="IPR001387">
    <property type="entry name" value="Cro/C1-type_HTH"/>
</dbReference>
<dbReference type="SUPFAM" id="SSF47413">
    <property type="entry name" value="lambda repressor-like DNA-binding domains"/>
    <property type="match status" value="1"/>
</dbReference>
<dbReference type="PANTHER" id="PTHR46558">
    <property type="entry name" value="TRACRIPTIONAL REGULATORY PROTEIN-RELATED-RELATED"/>
    <property type="match status" value="1"/>
</dbReference>
<gene>
    <name evidence="3" type="ORF">PEPS_47790</name>
</gene>
<sequence>MGNIQDKLKAQGAISFGELKDKLYGKRGEEQREAHELDATVFLLGALIQKERKNKKMTQEQLAEKLGVSKTRISQIENGADMSIKLFLKVIMVLDLSAKIVVGDDFELPLS</sequence>
<dbReference type="EMBL" id="AP025303">
    <property type="protein sequence ID" value="BDD02499.1"/>
    <property type="molecule type" value="Genomic_DNA"/>
</dbReference>
<evidence type="ECO:0000313" key="3">
    <source>
        <dbReference type="EMBL" id="BDD02499.1"/>
    </source>
</evidence>
<keyword evidence="4" id="KW-1185">Reference proteome</keyword>
<dbReference type="RefSeq" id="WP_338399660.1">
    <property type="nucleotide sequence ID" value="NZ_AP025303.1"/>
</dbReference>
<keyword evidence="3" id="KW-0614">Plasmid</keyword>
<evidence type="ECO:0000313" key="4">
    <source>
        <dbReference type="Proteomes" id="UP001354989"/>
    </source>
</evidence>
<dbReference type="Pfam" id="PF01381">
    <property type="entry name" value="HTH_3"/>
    <property type="match status" value="1"/>
</dbReference>
<evidence type="ECO:0000259" key="2">
    <source>
        <dbReference type="PROSITE" id="PS50943"/>
    </source>
</evidence>
<dbReference type="CDD" id="cd00093">
    <property type="entry name" value="HTH_XRE"/>
    <property type="match status" value="1"/>
</dbReference>
<dbReference type="PROSITE" id="PS50943">
    <property type="entry name" value="HTH_CROC1"/>
    <property type="match status" value="1"/>
</dbReference>
<dbReference type="Proteomes" id="UP001354989">
    <property type="component" value="Plasmid pPP11"/>
</dbReference>
<dbReference type="SMART" id="SM00530">
    <property type="entry name" value="HTH_XRE"/>
    <property type="match status" value="1"/>
</dbReference>